<dbReference type="PROSITE" id="PS01007">
    <property type="entry name" value="TRANSPOSASE_MUTATOR"/>
    <property type="match status" value="1"/>
</dbReference>
<evidence type="ECO:0000256" key="3">
    <source>
        <dbReference type="ARBA" id="ARBA00022578"/>
    </source>
</evidence>
<protein>
    <recommendedName>
        <fullName evidence="6">Mutator family transposase</fullName>
    </recommendedName>
</protein>
<evidence type="ECO:0000256" key="4">
    <source>
        <dbReference type="ARBA" id="ARBA00023125"/>
    </source>
</evidence>
<evidence type="ECO:0000256" key="1">
    <source>
        <dbReference type="ARBA" id="ARBA00002190"/>
    </source>
</evidence>
<dbReference type="GO" id="GO:0004803">
    <property type="term" value="F:transposase activity"/>
    <property type="evidence" value="ECO:0007669"/>
    <property type="project" value="UniProtKB-UniRule"/>
</dbReference>
<name>A0AAW4VVW6_9FIRM</name>
<accession>A0AAW4VVW6</accession>
<evidence type="ECO:0000256" key="5">
    <source>
        <dbReference type="ARBA" id="ARBA00023172"/>
    </source>
</evidence>
<reference evidence="7 8" key="1">
    <citation type="submission" date="2021-10" db="EMBL/GenBank/DDBJ databases">
        <title>Anaerobic single-cell dispensing facilitates the cultivation of human gut bacteria.</title>
        <authorList>
            <person name="Afrizal A."/>
        </authorList>
    </citation>
    <scope>NUCLEOTIDE SEQUENCE [LARGE SCALE GENOMIC DNA]</scope>
    <source>
        <strain evidence="7 8">CLA-AA-H270</strain>
    </source>
</reference>
<comment type="function">
    <text evidence="1 6">Required for the transposition of the insertion element.</text>
</comment>
<dbReference type="RefSeq" id="WP_227599929.1">
    <property type="nucleotide sequence ID" value="NZ_JAJEPX010000001.1"/>
</dbReference>
<gene>
    <name evidence="7" type="ORF">LKD22_00685</name>
</gene>
<keyword evidence="8" id="KW-1185">Reference proteome</keyword>
<sequence>MSERIVQLNEEIIKGQIKEWVRSSVEETLNKLLGKEAESLTQAARYEHSEARQGYRSGHYDRNLTTASGNVTLHMPRLKGVSFETAIIERYRRRESSVEEALIEMYLAAVSVRRVEDITEALWGSKVSPATISELNKKAYVHIEDWRNRPLQDGRYPYVYVDGIYLRRNWGGEYENVAILVAIAVNEDGFREVLGTVEEMEEDKASWVSFFQWLRRRGLLIVGDKCMGMLEAVGEVFPGAKYQRCTVHFYRNVFSVVPKSKVKIVAKMLKAIHAQESQKASRDKAKTVVAGLRAMKLKEAAKKVEDGIEETLTYCDFPSEHWTRIRTNNVIERLNREIRRRTRVVRTFPDGNSALILVCARLHHVAGTQWGSKKYMNMKHLETALDDAFITG</sequence>
<keyword evidence="3 6" id="KW-0815">Transposition</keyword>
<dbReference type="GO" id="GO:0006313">
    <property type="term" value="P:DNA transposition"/>
    <property type="evidence" value="ECO:0007669"/>
    <property type="project" value="UniProtKB-UniRule"/>
</dbReference>
<dbReference type="InterPro" id="IPR001207">
    <property type="entry name" value="Transposase_mutator"/>
</dbReference>
<dbReference type="Proteomes" id="UP001298753">
    <property type="component" value="Unassembled WGS sequence"/>
</dbReference>
<dbReference type="EMBL" id="JAJEPX010000001">
    <property type="protein sequence ID" value="MCC2175657.1"/>
    <property type="molecule type" value="Genomic_DNA"/>
</dbReference>
<dbReference type="AlphaFoldDB" id="A0AAW4VVW6"/>
<dbReference type="PANTHER" id="PTHR33217:SF7">
    <property type="entry name" value="TRANSPOSASE FOR INSERTION SEQUENCE ELEMENT IS1081"/>
    <property type="match status" value="1"/>
</dbReference>
<dbReference type="Pfam" id="PF00872">
    <property type="entry name" value="Transposase_mut"/>
    <property type="match status" value="1"/>
</dbReference>
<evidence type="ECO:0000313" key="7">
    <source>
        <dbReference type="EMBL" id="MCC2175657.1"/>
    </source>
</evidence>
<keyword evidence="4 6" id="KW-0238">DNA-binding</keyword>
<comment type="caution">
    <text evidence="7">The sequence shown here is derived from an EMBL/GenBank/DDBJ whole genome shotgun (WGS) entry which is preliminary data.</text>
</comment>
<organism evidence="7 8">
    <name type="scientific">Agathobaculum butyriciproducens</name>
    <dbReference type="NCBI Taxonomy" id="1628085"/>
    <lineage>
        <taxon>Bacteria</taxon>
        <taxon>Bacillati</taxon>
        <taxon>Bacillota</taxon>
        <taxon>Clostridia</taxon>
        <taxon>Eubacteriales</taxon>
        <taxon>Butyricicoccaceae</taxon>
        <taxon>Agathobaculum</taxon>
    </lineage>
</organism>
<dbReference type="PANTHER" id="PTHR33217">
    <property type="entry name" value="TRANSPOSASE FOR INSERTION SEQUENCE ELEMENT IS1081"/>
    <property type="match status" value="1"/>
</dbReference>
<proteinExistence type="inferred from homology"/>
<keyword evidence="5 6" id="KW-0233">DNA recombination</keyword>
<dbReference type="GeneID" id="98660454"/>
<evidence type="ECO:0000256" key="2">
    <source>
        <dbReference type="ARBA" id="ARBA00010961"/>
    </source>
</evidence>
<evidence type="ECO:0000256" key="6">
    <source>
        <dbReference type="RuleBase" id="RU365089"/>
    </source>
</evidence>
<keyword evidence="6" id="KW-0814">Transposable element</keyword>
<dbReference type="NCBIfam" id="NF033543">
    <property type="entry name" value="transpos_IS256"/>
    <property type="match status" value="1"/>
</dbReference>
<evidence type="ECO:0000313" key="8">
    <source>
        <dbReference type="Proteomes" id="UP001298753"/>
    </source>
</evidence>
<dbReference type="GO" id="GO:0003677">
    <property type="term" value="F:DNA binding"/>
    <property type="evidence" value="ECO:0007669"/>
    <property type="project" value="UniProtKB-UniRule"/>
</dbReference>
<comment type="similarity">
    <text evidence="2 6">Belongs to the transposase mutator family.</text>
</comment>